<evidence type="ECO:0000259" key="1">
    <source>
        <dbReference type="Pfam" id="PF03644"/>
    </source>
</evidence>
<dbReference type="Proteomes" id="UP000269721">
    <property type="component" value="Unassembled WGS sequence"/>
</dbReference>
<dbReference type="AlphaFoldDB" id="A0A4P9W2T9"/>
<dbReference type="OrthoDB" id="284473at2759"/>
<dbReference type="Gene3D" id="2.60.120.260">
    <property type="entry name" value="Galactose-binding domain-like"/>
    <property type="match status" value="1"/>
</dbReference>
<proteinExistence type="predicted"/>
<accession>A0A4P9W2T9</accession>
<sequence>MLRHIRYFTHARIGIPPPGWTAAAHRNGVKVLGTFITEWAEGAADNLRFLYGPEFDPATDDTAVREFDPFYADRMVAMAQHYAFDGWFFNIEAPVETPHVRSMLQMLEYITGKMHAAVEGSFVLWYDSLTTDGQIRWQDRLSELNKPFFDVTDGIFVNYTWREDYPAKSAVLAAGRQRKVYTGVDVWGRNTFGGGGYNCHKALRLIAESGTSAAIFAPAWTYEKLGREAFAAQESRFWCDPSVSVCVPIGGEGAWSETAADPQDAGCISTIIRERPAPGSSFFYTDFDRGFGSSYHIDGNLVHSGTWAHLGRQSVPPTYTTREHWSWLILSNTQFWKSGSPSANAKMAVCGGDAWSGGSSLVLEVGSWGGTLFDLFELGVGVQAGSAACVRLRVRAPPSSVGVFVRMRVGSGLETGWVVFEGGATATPLLDPEAWRTVVVQLDSLADLSDGACVTGLGIVLVTPAEFSQCLLVQGTGHPSPLPVMRLAANANPLVRCRVGEVYLGPQPLPPDAVSTLSGAAPSLRLFDIHRSADQMWFTVEWVDKPTGGDRTDVPTRGILGNTTSVHRCEVRWMYPERKKSSRSEKEWGDSKW</sequence>
<keyword evidence="3" id="KW-1185">Reference proteome</keyword>
<dbReference type="Pfam" id="PF03644">
    <property type="entry name" value="Glyco_hydro_85"/>
    <property type="match status" value="1"/>
</dbReference>
<evidence type="ECO:0000313" key="2">
    <source>
        <dbReference type="EMBL" id="RKO86072.1"/>
    </source>
</evidence>
<dbReference type="InterPro" id="IPR005201">
    <property type="entry name" value="TIM_ENGase"/>
</dbReference>
<organism evidence="2 3">
    <name type="scientific">Blyttiomyces helicus</name>
    <dbReference type="NCBI Taxonomy" id="388810"/>
    <lineage>
        <taxon>Eukaryota</taxon>
        <taxon>Fungi</taxon>
        <taxon>Fungi incertae sedis</taxon>
        <taxon>Chytridiomycota</taxon>
        <taxon>Chytridiomycota incertae sedis</taxon>
        <taxon>Chytridiomycetes</taxon>
        <taxon>Chytridiomycetes incertae sedis</taxon>
        <taxon>Blyttiomyces</taxon>
    </lineage>
</organism>
<dbReference type="PANTHER" id="PTHR13246:SF1">
    <property type="entry name" value="CYTOSOLIC ENDO-BETA-N-ACETYLGLUCOSAMINIDASE"/>
    <property type="match status" value="1"/>
</dbReference>
<dbReference type="GO" id="GO:0005829">
    <property type="term" value="C:cytosol"/>
    <property type="evidence" value="ECO:0007669"/>
    <property type="project" value="UniProtKB-SubCell"/>
</dbReference>
<gene>
    <name evidence="2" type="ORF">BDK51DRAFT_31955</name>
</gene>
<name>A0A4P9W2T9_9FUNG</name>
<dbReference type="PANTHER" id="PTHR13246">
    <property type="entry name" value="ENDO BETA N-ACETYLGLUCOSAMINIDASE"/>
    <property type="match status" value="1"/>
</dbReference>
<protein>
    <submittedName>
        <fullName evidence="2">Glycosyl hydrolase family 85-domain-containing protein</fullName>
    </submittedName>
</protein>
<dbReference type="InterPro" id="IPR032979">
    <property type="entry name" value="ENGase"/>
</dbReference>
<evidence type="ECO:0000313" key="3">
    <source>
        <dbReference type="Proteomes" id="UP000269721"/>
    </source>
</evidence>
<feature type="domain" description="Cytosolic endo-beta-N-acetylglucosaminidase TIM barrel" evidence="1">
    <location>
        <begin position="6"/>
        <end position="294"/>
    </location>
</feature>
<keyword evidence="2" id="KW-0378">Hydrolase</keyword>
<dbReference type="Gene3D" id="3.20.20.80">
    <property type="entry name" value="Glycosidases"/>
    <property type="match status" value="1"/>
</dbReference>
<reference evidence="3" key="1">
    <citation type="journal article" date="2018" name="Nat. Microbiol.">
        <title>Leveraging single-cell genomics to expand the fungal tree of life.</title>
        <authorList>
            <person name="Ahrendt S.R."/>
            <person name="Quandt C.A."/>
            <person name="Ciobanu D."/>
            <person name="Clum A."/>
            <person name="Salamov A."/>
            <person name="Andreopoulos B."/>
            <person name="Cheng J.F."/>
            <person name="Woyke T."/>
            <person name="Pelin A."/>
            <person name="Henrissat B."/>
            <person name="Reynolds N.K."/>
            <person name="Benny G.L."/>
            <person name="Smith M.E."/>
            <person name="James T.Y."/>
            <person name="Grigoriev I.V."/>
        </authorList>
    </citation>
    <scope>NUCLEOTIDE SEQUENCE [LARGE SCALE GENOMIC DNA]</scope>
</reference>
<dbReference type="GO" id="GO:0033925">
    <property type="term" value="F:mannosyl-glycoprotein endo-beta-N-acetylglucosaminidase activity"/>
    <property type="evidence" value="ECO:0007669"/>
    <property type="project" value="UniProtKB-EC"/>
</dbReference>
<dbReference type="EMBL" id="KZ998499">
    <property type="protein sequence ID" value="RKO86072.1"/>
    <property type="molecule type" value="Genomic_DNA"/>
</dbReference>